<sequence>MLLALQRWRGEEDLKRPVSGLHSPSERHSFGPPSAGCTTPQMATVAQRTQAAREQAAREARKAAATVLLREIKLVFDDRPAVYQEIVKNLNSLWKVDDTDGCFARVEALLATAPRADLLTQLRDFMPASSINAWQQSAPEPSDPGKGEGSAREPITFESDDEAAAAPAPAAAAENDSDDDVVLVSTTLTNPLVDLPHARHECAALGMPARDDADGLMLARRFCARCYCTLCDRPVSDCAAWPEHSRYRDEPPWRAVRDALVAVPEPPPRRFKRPRLRGAPAAAPRAQPVAQRATAAPRARRRVPQRPGAFDADDRRETAAAVAAPAAAPNGVDDATVAARTRYLLLTDGEIRRQYDKGSLTVSTLQGGVATALGVDEDAIKDVVKATLADYLHDQMQQRSFWAGGEATAPPPATPDDGNDSDVGAYFELSD</sequence>
<feature type="compositionally biased region" description="Low complexity" evidence="1">
    <location>
        <begin position="277"/>
        <end position="297"/>
    </location>
</feature>
<feature type="region of interest" description="Disordered" evidence="1">
    <location>
        <begin position="265"/>
        <end position="315"/>
    </location>
</feature>
<dbReference type="Proteomes" id="UP000789595">
    <property type="component" value="Unassembled WGS sequence"/>
</dbReference>
<feature type="region of interest" description="Disordered" evidence="1">
    <location>
        <begin position="134"/>
        <end position="153"/>
    </location>
</feature>
<gene>
    <name evidence="2" type="ORF">PECAL_1P26620</name>
</gene>
<dbReference type="EMBL" id="CAKKNE010000001">
    <property type="protein sequence ID" value="CAH0366185.1"/>
    <property type="molecule type" value="Genomic_DNA"/>
</dbReference>
<accession>A0A8J2S8K2</accession>
<dbReference type="AlphaFoldDB" id="A0A8J2S8K2"/>
<evidence type="ECO:0000256" key="1">
    <source>
        <dbReference type="SAM" id="MobiDB-lite"/>
    </source>
</evidence>
<name>A0A8J2S8K2_9STRA</name>
<feature type="region of interest" description="Disordered" evidence="1">
    <location>
        <begin position="402"/>
        <end position="431"/>
    </location>
</feature>
<keyword evidence="3" id="KW-1185">Reference proteome</keyword>
<reference evidence="2" key="1">
    <citation type="submission" date="2021-11" db="EMBL/GenBank/DDBJ databases">
        <authorList>
            <consortium name="Genoscope - CEA"/>
            <person name="William W."/>
        </authorList>
    </citation>
    <scope>NUCLEOTIDE SEQUENCE</scope>
</reference>
<proteinExistence type="predicted"/>
<evidence type="ECO:0000313" key="3">
    <source>
        <dbReference type="Proteomes" id="UP000789595"/>
    </source>
</evidence>
<comment type="caution">
    <text evidence="2">The sequence shown here is derived from an EMBL/GenBank/DDBJ whole genome shotgun (WGS) entry which is preliminary data.</text>
</comment>
<evidence type="ECO:0000313" key="2">
    <source>
        <dbReference type="EMBL" id="CAH0366185.1"/>
    </source>
</evidence>
<feature type="region of interest" description="Disordered" evidence="1">
    <location>
        <begin position="14"/>
        <end position="36"/>
    </location>
</feature>
<organism evidence="2 3">
    <name type="scientific">Pelagomonas calceolata</name>
    <dbReference type="NCBI Taxonomy" id="35677"/>
    <lineage>
        <taxon>Eukaryota</taxon>
        <taxon>Sar</taxon>
        <taxon>Stramenopiles</taxon>
        <taxon>Ochrophyta</taxon>
        <taxon>Pelagophyceae</taxon>
        <taxon>Pelagomonadales</taxon>
        <taxon>Pelagomonadaceae</taxon>
        <taxon>Pelagomonas</taxon>
    </lineage>
</organism>
<protein>
    <submittedName>
        <fullName evidence="2">Uncharacterized protein</fullName>
    </submittedName>
</protein>